<dbReference type="InterPro" id="IPR009053">
    <property type="entry name" value="Prefoldin"/>
</dbReference>
<comment type="subunit">
    <text evidence="3 9">Heterohexamer of two alpha and four beta subunits.</text>
</comment>
<dbReference type="CDD" id="cd23162">
    <property type="entry name" value="Prefoldin_beta_GimC"/>
    <property type="match status" value="1"/>
</dbReference>
<dbReference type="Pfam" id="PF01920">
    <property type="entry name" value="Prefoldin_2"/>
    <property type="match status" value="1"/>
</dbReference>
<dbReference type="InterPro" id="IPR012713">
    <property type="entry name" value="PfdB"/>
</dbReference>
<comment type="function">
    <text evidence="7 9">Molecular chaperone capable of stabilizing a range of proteins. Seems to fulfill an ATP-independent, HSP70-like function in archaeal de novo protein folding.</text>
</comment>
<evidence type="ECO:0000256" key="1">
    <source>
        <dbReference type="ARBA" id="ARBA00004496"/>
    </source>
</evidence>
<evidence type="ECO:0000256" key="5">
    <source>
        <dbReference type="ARBA" id="ARBA00022490"/>
    </source>
</evidence>
<dbReference type="GO" id="GO:0016272">
    <property type="term" value="C:prefoldin complex"/>
    <property type="evidence" value="ECO:0007669"/>
    <property type="project" value="UniProtKB-UniRule"/>
</dbReference>
<evidence type="ECO:0000256" key="9">
    <source>
        <dbReference type="HAMAP-Rule" id="MF_00307"/>
    </source>
</evidence>
<dbReference type="GO" id="GO:0005737">
    <property type="term" value="C:cytoplasm"/>
    <property type="evidence" value="ECO:0007669"/>
    <property type="project" value="UniProtKB-SubCell"/>
</dbReference>
<evidence type="ECO:0000256" key="8">
    <source>
        <dbReference type="ARBA" id="ARBA00033461"/>
    </source>
</evidence>
<evidence type="ECO:0000256" key="10">
    <source>
        <dbReference type="SAM" id="Coils"/>
    </source>
</evidence>
<gene>
    <name evidence="9" type="primary">pfdB</name>
    <name evidence="11" type="ORF">ENV14_00775</name>
</gene>
<dbReference type="GO" id="GO:0006457">
    <property type="term" value="P:protein folding"/>
    <property type="evidence" value="ECO:0007669"/>
    <property type="project" value="UniProtKB-UniRule"/>
</dbReference>
<protein>
    <recommendedName>
        <fullName evidence="4 9">Prefoldin subunit beta</fullName>
    </recommendedName>
    <alternativeName>
        <fullName evidence="8 9">GimC subunit beta</fullName>
    </alternativeName>
</protein>
<evidence type="ECO:0000256" key="6">
    <source>
        <dbReference type="ARBA" id="ARBA00023186"/>
    </source>
</evidence>
<organism evidence="11">
    <name type="scientific">Ignisphaera aggregans</name>
    <dbReference type="NCBI Taxonomy" id="334771"/>
    <lineage>
        <taxon>Archaea</taxon>
        <taxon>Thermoproteota</taxon>
        <taxon>Thermoprotei</taxon>
        <taxon>Desulfurococcales</taxon>
        <taxon>Desulfurococcaceae</taxon>
        <taxon>Ignisphaera</taxon>
    </lineage>
</organism>
<proteinExistence type="inferred from homology"/>
<dbReference type="AlphaFoldDB" id="A0A7C4FCV1"/>
<dbReference type="HAMAP" id="MF_00307">
    <property type="entry name" value="PfdB"/>
    <property type="match status" value="1"/>
</dbReference>
<comment type="similarity">
    <text evidence="2 9">Belongs to the prefoldin subunit beta family.</text>
</comment>
<comment type="caution">
    <text evidence="11">The sequence shown here is derived from an EMBL/GenBank/DDBJ whole genome shotgun (WGS) entry which is preliminary data.</text>
</comment>
<dbReference type="InterPro" id="IPR002777">
    <property type="entry name" value="PFD_beta-like"/>
</dbReference>
<reference evidence="11" key="1">
    <citation type="journal article" date="2020" name="mSystems">
        <title>Genome- and Community-Level Interaction Insights into Carbon Utilization and Element Cycling Functions of Hydrothermarchaeota in Hydrothermal Sediment.</title>
        <authorList>
            <person name="Zhou Z."/>
            <person name="Liu Y."/>
            <person name="Xu W."/>
            <person name="Pan J."/>
            <person name="Luo Z.H."/>
            <person name="Li M."/>
        </authorList>
    </citation>
    <scope>NUCLEOTIDE SEQUENCE [LARGE SCALE GENOMIC DNA]</scope>
    <source>
        <strain evidence="11">SpSt-732</strain>
    </source>
</reference>
<accession>A0A7C4FCV1</accession>
<keyword evidence="10" id="KW-0175">Coiled coil</keyword>
<keyword evidence="6 9" id="KW-0143">Chaperone</keyword>
<evidence type="ECO:0000256" key="2">
    <source>
        <dbReference type="ARBA" id="ARBA00008045"/>
    </source>
</evidence>
<sequence length="120" mass="13790">MAETIPPEVQQQVIKYQQLQAQLNQVLAEKGVIEQELREINRALDVLKSVADNVEMYKSAGHLLVRISKGDAEKELNERKELLELRLKTLSRQEALIRQQLSEIQSKLTQYASTLYKKTA</sequence>
<dbReference type="Gene3D" id="1.10.287.370">
    <property type="match status" value="1"/>
</dbReference>
<name>A0A7C4FCV1_9CREN</name>
<dbReference type="NCBIfam" id="TIGR02338">
    <property type="entry name" value="gimC_beta"/>
    <property type="match status" value="1"/>
</dbReference>
<evidence type="ECO:0000313" key="11">
    <source>
        <dbReference type="EMBL" id="HGI86924.1"/>
    </source>
</evidence>
<dbReference type="SUPFAM" id="SSF46579">
    <property type="entry name" value="Prefoldin"/>
    <property type="match status" value="1"/>
</dbReference>
<evidence type="ECO:0000256" key="3">
    <source>
        <dbReference type="ARBA" id="ARBA00011716"/>
    </source>
</evidence>
<dbReference type="GO" id="GO:0051082">
    <property type="term" value="F:unfolded protein binding"/>
    <property type="evidence" value="ECO:0007669"/>
    <property type="project" value="UniProtKB-UniRule"/>
</dbReference>
<comment type="subcellular location">
    <subcellularLocation>
        <location evidence="1 9">Cytoplasm</location>
    </subcellularLocation>
</comment>
<keyword evidence="5 9" id="KW-0963">Cytoplasm</keyword>
<dbReference type="EMBL" id="DTFF01000008">
    <property type="protein sequence ID" value="HGI86924.1"/>
    <property type="molecule type" value="Genomic_DNA"/>
</dbReference>
<evidence type="ECO:0000256" key="7">
    <source>
        <dbReference type="ARBA" id="ARBA00025077"/>
    </source>
</evidence>
<evidence type="ECO:0000256" key="4">
    <source>
        <dbReference type="ARBA" id="ARBA00016304"/>
    </source>
</evidence>
<feature type="coiled-coil region" evidence="10">
    <location>
        <begin position="9"/>
        <end position="43"/>
    </location>
</feature>